<dbReference type="InterPro" id="IPR054722">
    <property type="entry name" value="PolX-like_BBD"/>
</dbReference>
<keyword evidence="1" id="KW-0645">Protease</keyword>
<dbReference type="SUPFAM" id="SSF57756">
    <property type="entry name" value="Retrovirus zinc finger-like domains"/>
    <property type="match status" value="1"/>
</dbReference>
<dbReference type="AlphaFoldDB" id="A0AA88XB92"/>
<dbReference type="InterPro" id="IPR057670">
    <property type="entry name" value="SH3_retrovirus"/>
</dbReference>
<dbReference type="InterPro" id="IPR012337">
    <property type="entry name" value="RNaseH-like_sf"/>
</dbReference>
<dbReference type="Pfam" id="PF07727">
    <property type="entry name" value="RVT_2"/>
    <property type="match status" value="1"/>
</dbReference>
<keyword evidence="4" id="KW-0862">Zinc</keyword>
<comment type="caution">
    <text evidence="6">The sequence shown here is derived from an EMBL/GenBank/DDBJ whole genome shotgun (WGS) entry which is preliminary data.</text>
</comment>
<evidence type="ECO:0000256" key="4">
    <source>
        <dbReference type="PROSITE-ProRule" id="PRU00047"/>
    </source>
</evidence>
<dbReference type="GO" id="GO:0008233">
    <property type="term" value="F:peptidase activity"/>
    <property type="evidence" value="ECO:0007669"/>
    <property type="project" value="UniProtKB-KW"/>
</dbReference>
<dbReference type="GO" id="GO:0008270">
    <property type="term" value="F:zinc ion binding"/>
    <property type="evidence" value="ECO:0007669"/>
    <property type="project" value="UniProtKB-KW"/>
</dbReference>
<dbReference type="PROSITE" id="PS50158">
    <property type="entry name" value="ZF_CCHC"/>
    <property type="match status" value="1"/>
</dbReference>
<dbReference type="Proteomes" id="UP001188597">
    <property type="component" value="Unassembled WGS sequence"/>
</dbReference>
<proteinExistence type="predicted"/>
<feature type="domain" description="CCHC-type" evidence="5">
    <location>
        <begin position="28"/>
        <end position="44"/>
    </location>
</feature>
<dbReference type="SUPFAM" id="SSF53098">
    <property type="entry name" value="Ribonuclease H-like"/>
    <property type="match status" value="1"/>
</dbReference>
<dbReference type="GO" id="GO:0006508">
    <property type="term" value="P:proteolysis"/>
    <property type="evidence" value="ECO:0007669"/>
    <property type="project" value="UniProtKB-KW"/>
</dbReference>
<dbReference type="Pfam" id="PF22936">
    <property type="entry name" value="Pol_BBD"/>
    <property type="match status" value="1"/>
</dbReference>
<dbReference type="EMBL" id="JAVXUP010000006">
    <property type="protein sequence ID" value="KAK3043492.1"/>
    <property type="molecule type" value="Genomic_DNA"/>
</dbReference>
<dbReference type="PANTHER" id="PTHR42648:SF28">
    <property type="entry name" value="TRANSPOSON-ENCODED PROTEIN WITH RIBONUCLEASE H-LIKE AND RETROVIRUS ZINC FINGER-LIKE DOMAINS"/>
    <property type="match status" value="1"/>
</dbReference>
<dbReference type="InterPro" id="IPR036875">
    <property type="entry name" value="Znf_CCHC_sf"/>
</dbReference>
<keyword evidence="7" id="KW-1185">Reference proteome</keyword>
<dbReference type="Pfam" id="PF13976">
    <property type="entry name" value="gag_pre-integrs"/>
    <property type="match status" value="1"/>
</dbReference>
<evidence type="ECO:0000313" key="7">
    <source>
        <dbReference type="Proteomes" id="UP001188597"/>
    </source>
</evidence>
<organism evidence="6 7">
    <name type="scientific">Escallonia herrerae</name>
    <dbReference type="NCBI Taxonomy" id="1293975"/>
    <lineage>
        <taxon>Eukaryota</taxon>
        <taxon>Viridiplantae</taxon>
        <taxon>Streptophyta</taxon>
        <taxon>Embryophyta</taxon>
        <taxon>Tracheophyta</taxon>
        <taxon>Spermatophyta</taxon>
        <taxon>Magnoliopsida</taxon>
        <taxon>eudicotyledons</taxon>
        <taxon>Gunneridae</taxon>
        <taxon>Pentapetalae</taxon>
        <taxon>asterids</taxon>
        <taxon>campanulids</taxon>
        <taxon>Escalloniales</taxon>
        <taxon>Escalloniaceae</taxon>
        <taxon>Escallonia</taxon>
    </lineage>
</organism>
<gene>
    <name evidence="6" type="ORF">RJ639_002071</name>
</gene>
<keyword evidence="3" id="KW-0378">Hydrolase</keyword>
<reference evidence="6" key="1">
    <citation type="submission" date="2022-12" db="EMBL/GenBank/DDBJ databases">
        <title>Draft genome assemblies for two species of Escallonia (Escalloniales).</title>
        <authorList>
            <person name="Chanderbali A."/>
            <person name="Dervinis C."/>
            <person name="Anghel I."/>
            <person name="Soltis D."/>
            <person name="Soltis P."/>
            <person name="Zapata F."/>
        </authorList>
    </citation>
    <scope>NUCLEOTIDE SEQUENCE</scope>
    <source>
        <strain evidence="6">UCBG64.0493</strain>
        <tissue evidence="6">Leaf</tissue>
    </source>
</reference>
<dbReference type="InterPro" id="IPR001878">
    <property type="entry name" value="Znf_CCHC"/>
</dbReference>
<evidence type="ECO:0000256" key="2">
    <source>
        <dbReference type="ARBA" id="ARBA00022723"/>
    </source>
</evidence>
<sequence length="431" mass="48661">MARGRSTDHTGSKNKGRSWFQSKTRKLKCYYCHKEGHYRKDCPELKGKKKDNSKTVDAGVVEDNSDGADVLSVTISSSDGGWILDTGCSYHMCPNRDWFATYCSFDGGKVLIGNDVACKMVGICSIQIRMHDGIGSIVTGAAVTTSSSDIDFDTTKLWHMRPGHMTERMDVLSKQGLLGSKKIRKLDFCEYCVFGKQCMVKFNRAVHTTKDEFIDSCKNEGIVRHHTVRKMPQQNKAEAVNTIAYLVNRSPSTVIDYMTPEEVWSGKHANYENLRIFGSPAYAHVNDGKLEPRAKKCIFLGYGNGIKGYRLWCPDSESSRFLISKDVTFDESLMLLKKKELIDVGKDQYVNGLKEQLKTDFEMKDLGAAKRILGMEIQRDRPVEILYLSQKKYIERVLQCFEAKYIAATKAVKKAIWLKGLVDDLGVEARV</sequence>
<evidence type="ECO:0000313" key="6">
    <source>
        <dbReference type="EMBL" id="KAK3043492.1"/>
    </source>
</evidence>
<dbReference type="SMART" id="SM00343">
    <property type="entry name" value="ZnF_C2HC"/>
    <property type="match status" value="1"/>
</dbReference>
<keyword evidence="2" id="KW-0479">Metal-binding</keyword>
<protein>
    <recommendedName>
        <fullName evidence="5">CCHC-type domain-containing protein</fullName>
    </recommendedName>
</protein>
<evidence type="ECO:0000256" key="1">
    <source>
        <dbReference type="ARBA" id="ARBA00022670"/>
    </source>
</evidence>
<dbReference type="Gene3D" id="4.10.60.10">
    <property type="entry name" value="Zinc finger, CCHC-type"/>
    <property type="match status" value="1"/>
</dbReference>
<dbReference type="Pfam" id="PF25597">
    <property type="entry name" value="SH3_retrovirus"/>
    <property type="match status" value="1"/>
</dbReference>
<name>A0AA88XB92_9ASTE</name>
<dbReference type="PANTHER" id="PTHR42648">
    <property type="entry name" value="TRANSPOSASE, PUTATIVE-RELATED"/>
    <property type="match status" value="1"/>
</dbReference>
<dbReference type="InterPro" id="IPR013103">
    <property type="entry name" value="RVT_2"/>
</dbReference>
<evidence type="ECO:0000256" key="3">
    <source>
        <dbReference type="ARBA" id="ARBA00022801"/>
    </source>
</evidence>
<dbReference type="InterPro" id="IPR025724">
    <property type="entry name" value="GAG-pre-integrase_dom"/>
</dbReference>
<evidence type="ECO:0000259" key="5">
    <source>
        <dbReference type="PROSITE" id="PS50158"/>
    </source>
</evidence>
<dbReference type="GO" id="GO:0003676">
    <property type="term" value="F:nucleic acid binding"/>
    <property type="evidence" value="ECO:0007669"/>
    <property type="project" value="InterPro"/>
</dbReference>
<dbReference type="InterPro" id="IPR039537">
    <property type="entry name" value="Retrotran_Ty1/copia-like"/>
</dbReference>
<keyword evidence="4" id="KW-0863">Zinc-finger</keyword>
<accession>A0AA88XB92</accession>